<evidence type="ECO:0000313" key="3">
    <source>
        <dbReference type="Proteomes" id="UP001304970"/>
    </source>
</evidence>
<sequence length="116" mass="13059">MKISYVTSIVKNMGETVKFYKDIMGFSIHSEYVLGDAGRITLMQGPCETMFELIENPQFDAGFYSIGMDVENLDETLKKMRAKGVHVLMDPVLTQVGKMSFIVDPNGVKMALIEHF</sequence>
<dbReference type="GeneID" id="89228053"/>
<dbReference type="EMBL" id="CP131061">
    <property type="protein sequence ID" value="WNY26865.1"/>
    <property type="molecule type" value="Genomic_DNA"/>
</dbReference>
<protein>
    <recommendedName>
        <fullName evidence="1">VOC domain-containing protein</fullName>
    </recommendedName>
</protein>
<dbReference type="SUPFAM" id="SSF54593">
    <property type="entry name" value="Glyoxalase/Bleomycin resistance protein/Dihydroxybiphenyl dioxygenase"/>
    <property type="match status" value="1"/>
</dbReference>
<organism evidence="2 3">
    <name type="scientific">Methanolapillus ohkumae</name>
    <dbReference type="NCBI Taxonomy" id="3028298"/>
    <lineage>
        <taxon>Archaea</taxon>
        <taxon>Methanobacteriati</taxon>
        <taxon>Methanobacteriota</taxon>
        <taxon>Stenosarchaea group</taxon>
        <taxon>Methanomicrobia</taxon>
        <taxon>Methanosarcinales</taxon>
        <taxon>Methanosarcinaceae</taxon>
        <taxon>Methanolapillus</taxon>
    </lineage>
</organism>
<dbReference type="RefSeq" id="WP_338098370.1">
    <property type="nucleotide sequence ID" value="NZ_CP131061.1"/>
</dbReference>
<reference evidence="2 3" key="1">
    <citation type="submission" date="2023-07" db="EMBL/GenBank/DDBJ databases">
        <title>Closed genome sequence of Methanosarcinaceae archaeon Am2.</title>
        <authorList>
            <person name="Poehlein A."/>
            <person name="Protasov E."/>
            <person name="Platt K."/>
            <person name="Reeh H."/>
            <person name="Daniel R."/>
            <person name="Brune A."/>
        </authorList>
    </citation>
    <scope>NUCLEOTIDE SEQUENCE [LARGE SCALE GENOMIC DNA]</scope>
    <source>
        <strain evidence="2 3">Am2</strain>
    </source>
</reference>
<keyword evidence="3" id="KW-1185">Reference proteome</keyword>
<gene>
    <name evidence="2" type="ORF">MsAm2_06460</name>
</gene>
<evidence type="ECO:0000259" key="1">
    <source>
        <dbReference type="PROSITE" id="PS51819"/>
    </source>
</evidence>
<evidence type="ECO:0000313" key="2">
    <source>
        <dbReference type="EMBL" id="WNY26865.1"/>
    </source>
</evidence>
<dbReference type="AlphaFoldDB" id="A0AA96V782"/>
<dbReference type="Gene3D" id="3.10.180.10">
    <property type="entry name" value="2,3-Dihydroxybiphenyl 1,2-Dioxygenase, domain 1"/>
    <property type="match status" value="1"/>
</dbReference>
<feature type="domain" description="VOC" evidence="1">
    <location>
        <begin position="2"/>
        <end position="115"/>
    </location>
</feature>
<dbReference type="InterPro" id="IPR004360">
    <property type="entry name" value="Glyas_Fos-R_dOase_dom"/>
</dbReference>
<proteinExistence type="predicted"/>
<dbReference type="PROSITE" id="PS51819">
    <property type="entry name" value="VOC"/>
    <property type="match status" value="1"/>
</dbReference>
<dbReference type="Pfam" id="PF00903">
    <property type="entry name" value="Glyoxalase"/>
    <property type="match status" value="1"/>
</dbReference>
<name>A0AA96V782_9EURY</name>
<dbReference type="InterPro" id="IPR029068">
    <property type="entry name" value="Glyas_Bleomycin-R_OHBP_Dase"/>
</dbReference>
<dbReference type="Proteomes" id="UP001304970">
    <property type="component" value="Chromosome"/>
</dbReference>
<dbReference type="InterPro" id="IPR037523">
    <property type="entry name" value="VOC_core"/>
</dbReference>
<accession>A0AA96V782</accession>